<keyword evidence="3" id="KW-1185">Reference proteome</keyword>
<evidence type="ECO:0000313" key="2">
    <source>
        <dbReference type="EMBL" id="KAG2316257.1"/>
    </source>
</evidence>
<dbReference type="EMBL" id="JAAMPC010000004">
    <property type="protein sequence ID" value="KAG2316257.1"/>
    <property type="molecule type" value="Genomic_DNA"/>
</dbReference>
<comment type="caution">
    <text evidence="2">The sequence shown here is derived from an EMBL/GenBank/DDBJ whole genome shotgun (WGS) entry which is preliminary data.</text>
</comment>
<dbReference type="PANTHER" id="PTHR44259:SF93">
    <property type="entry name" value="PROTEIN, PUTATIVE (DUF295)-RELATED"/>
    <property type="match status" value="1"/>
</dbReference>
<evidence type="ECO:0000259" key="1">
    <source>
        <dbReference type="Pfam" id="PF03478"/>
    </source>
</evidence>
<dbReference type="InterPro" id="IPR050942">
    <property type="entry name" value="F-box_BR-signaling"/>
</dbReference>
<accession>A0A8X8B0C4</accession>
<feature type="domain" description="KIB1-4 beta-propeller" evidence="1">
    <location>
        <begin position="232"/>
        <end position="301"/>
    </location>
</feature>
<dbReference type="InterPro" id="IPR005174">
    <property type="entry name" value="KIB1-4_b-propeller"/>
</dbReference>
<gene>
    <name evidence="2" type="ORF">Bca52824_019379</name>
</gene>
<dbReference type="Proteomes" id="UP000886595">
    <property type="component" value="Unassembled WGS sequence"/>
</dbReference>
<dbReference type="AlphaFoldDB" id="A0A8X8B0C4"/>
<dbReference type="OrthoDB" id="642536at2759"/>
<proteinExistence type="predicted"/>
<name>A0A8X8B0C4_BRACI</name>
<dbReference type="Pfam" id="PF03478">
    <property type="entry name" value="Beta-prop_KIB1-4"/>
    <property type="match status" value="1"/>
</dbReference>
<dbReference type="PANTHER" id="PTHR44259">
    <property type="entry name" value="OS07G0183000 PROTEIN-RELATED"/>
    <property type="match status" value="1"/>
</dbReference>
<protein>
    <recommendedName>
        <fullName evidence="1">KIB1-4 beta-propeller domain-containing protein</fullName>
    </recommendedName>
</protein>
<reference evidence="2 3" key="1">
    <citation type="submission" date="2020-02" db="EMBL/GenBank/DDBJ databases">
        <authorList>
            <person name="Ma Q."/>
            <person name="Huang Y."/>
            <person name="Song X."/>
            <person name="Pei D."/>
        </authorList>
    </citation>
    <scope>NUCLEOTIDE SEQUENCE [LARGE SCALE GENOMIC DNA]</scope>
    <source>
        <strain evidence="2">Sxm20200214</strain>
        <tissue evidence="2">Leaf</tissue>
    </source>
</reference>
<sequence>MEVVGDDGADGKVVNLNYFDPMKKETVKVRNQTVPKKMCTESSSNIGSSRGWVASMNKEDMTVHLTNLFNPTVPKSSQRVISLPPFDPVRSDSHHPFIPRCRIGYGASLSSCPDRSQDSDSSVTLAIKWTDSISFCNLGMDRNGLTCSRSLPGDFWGSLSPTKIQLFISLPTFLFSLSATLVPSSINWLITRNYLLFFSRTTSQTPSTRFIQTEHDGNPIPYWEQHEKKEGHVVNSTKRFMVLKVDSDNGFKSYTEDIGDLCMFYGKNELFCVNATDYPGLEPNSIYFSEYDDPGRICIFDLATHTLTKLAKLDNLTTTPYWLDPTFV</sequence>
<evidence type="ECO:0000313" key="3">
    <source>
        <dbReference type="Proteomes" id="UP000886595"/>
    </source>
</evidence>
<organism evidence="2 3">
    <name type="scientific">Brassica carinata</name>
    <name type="common">Ethiopian mustard</name>
    <name type="synonym">Abyssinian cabbage</name>
    <dbReference type="NCBI Taxonomy" id="52824"/>
    <lineage>
        <taxon>Eukaryota</taxon>
        <taxon>Viridiplantae</taxon>
        <taxon>Streptophyta</taxon>
        <taxon>Embryophyta</taxon>
        <taxon>Tracheophyta</taxon>
        <taxon>Spermatophyta</taxon>
        <taxon>Magnoliopsida</taxon>
        <taxon>eudicotyledons</taxon>
        <taxon>Gunneridae</taxon>
        <taxon>Pentapetalae</taxon>
        <taxon>rosids</taxon>
        <taxon>malvids</taxon>
        <taxon>Brassicales</taxon>
        <taxon>Brassicaceae</taxon>
        <taxon>Brassiceae</taxon>
        <taxon>Brassica</taxon>
    </lineage>
</organism>